<evidence type="ECO:0000256" key="4">
    <source>
        <dbReference type="ARBA" id="ARBA00022519"/>
    </source>
</evidence>
<evidence type="ECO:0000256" key="7">
    <source>
        <dbReference type="ARBA" id="ARBA00023136"/>
    </source>
</evidence>
<keyword evidence="2" id="KW-0813">Transport</keyword>
<reference evidence="11" key="2">
    <citation type="submission" date="2020-09" db="EMBL/GenBank/DDBJ databases">
        <authorList>
            <person name="Sun Q."/>
            <person name="Zhou Y."/>
        </authorList>
    </citation>
    <scope>NUCLEOTIDE SEQUENCE</scope>
    <source>
        <strain evidence="11">CGMCC 1.15454</strain>
    </source>
</reference>
<dbReference type="Pfam" id="PF04290">
    <property type="entry name" value="DctQ"/>
    <property type="match status" value="1"/>
</dbReference>
<keyword evidence="6 9" id="KW-1133">Transmembrane helix</keyword>
<dbReference type="RefSeq" id="WP_188725531.1">
    <property type="nucleotide sequence ID" value="NZ_BMJD01000033.1"/>
</dbReference>
<proteinExistence type="inferred from homology"/>
<feature type="transmembrane region" description="Helical" evidence="9">
    <location>
        <begin position="41"/>
        <end position="62"/>
    </location>
</feature>
<feature type="transmembrane region" description="Helical" evidence="9">
    <location>
        <begin position="12"/>
        <end position="35"/>
    </location>
</feature>
<comment type="similarity">
    <text evidence="8">Belongs to the TRAP transporter small permease family.</text>
</comment>
<organism evidence="11 12">
    <name type="scientific">Lentibacillus populi</name>
    <dbReference type="NCBI Taxonomy" id="1827502"/>
    <lineage>
        <taxon>Bacteria</taxon>
        <taxon>Bacillati</taxon>
        <taxon>Bacillota</taxon>
        <taxon>Bacilli</taxon>
        <taxon>Bacillales</taxon>
        <taxon>Bacillaceae</taxon>
        <taxon>Lentibacillus</taxon>
    </lineage>
</organism>
<dbReference type="Proteomes" id="UP000621492">
    <property type="component" value="Unassembled WGS sequence"/>
</dbReference>
<evidence type="ECO:0000259" key="10">
    <source>
        <dbReference type="Pfam" id="PF04290"/>
    </source>
</evidence>
<dbReference type="AlphaFoldDB" id="A0A9W5U091"/>
<evidence type="ECO:0000256" key="6">
    <source>
        <dbReference type="ARBA" id="ARBA00022989"/>
    </source>
</evidence>
<keyword evidence="3" id="KW-1003">Cell membrane</keyword>
<dbReference type="PANTHER" id="PTHR35011">
    <property type="entry name" value="2,3-DIKETO-L-GULONATE TRAP TRANSPORTER SMALL PERMEASE PROTEIN YIAM"/>
    <property type="match status" value="1"/>
</dbReference>
<accession>A0A9W5U091</accession>
<dbReference type="InterPro" id="IPR055348">
    <property type="entry name" value="DctQ"/>
</dbReference>
<dbReference type="GO" id="GO:0005886">
    <property type="term" value="C:plasma membrane"/>
    <property type="evidence" value="ECO:0007669"/>
    <property type="project" value="UniProtKB-SubCell"/>
</dbReference>
<protein>
    <submittedName>
        <fullName evidence="11">Tripartite ATP-independent periplasmic transporter DctQ</fullName>
    </submittedName>
</protein>
<dbReference type="GO" id="GO:0015740">
    <property type="term" value="P:C4-dicarboxylate transport"/>
    <property type="evidence" value="ECO:0007669"/>
    <property type="project" value="TreeGrafter"/>
</dbReference>
<keyword evidence="7 9" id="KW-0472">Membrane</keyword>
<evidence type="ECO:0000256" key="9">
    <source>
        <dbReference type="SAM" id="Phobius"/>
    </source>
</evidence>
<dbReference type="InterPro" id="IPR007387">
    <property type="entry name" value="TRAP_DctQ"/>
</dbReference>
<gene>
    <name evidence="11" type="ORF">GCM10011409_33370</name>
</gene>
<comment type="subcellular location">
    <subcellularLocation>
        <location evidence="1">Cell inner membrane</location>
        <topology evidence="1">Multi-pass membrane protein</topology>
    </subcellularLocation>
</comment>
<feature type="domain" description="Tripartite ATP-independent periplasmic transporters DctQ component" evidence="10">
    <location>
        <begin position="22"/>
        <end position="151"/>
    </location>
</feature>
<evidence type="ECO:0000256" key="5">
    <source>
        <dbReference type="ARBA" id="ARBA00022692"/>
    </source>
</evidence>
<feature type="transmembrane region" description="Helical" evidence="9">
    <location>
        <begin position="124"/>
        <end position="142"/>
    </location>
</feature>
<comment type="caution">
    <text evidence="11">The sequence shown here is derived from an EMBL/GenBank/DDBJ whole genome shotgun (WGS) entry which is preliminary data.</text>
</comment>
<evidence type="ECO:0000313" key="11">
    <source>
        <dbReference type="EMBL" id="GGB53130.1"/>
    </source>
</evidence>
<reference evidence="11" key="1">
    <citation type="journal article" date="2014" name="Int. J. Syst. Evol. Microbiol.">
        <title>Complete genome sequence of Corynebacterium casei LMG S-19264T (=DSM 44701T), isolated from a smear-ripened cheese.</title>
        <authorList>
            <consortium name="US DOE Joint Genome Institute (JGI-PGF)"/>
            <person name="Walter F."/>
            <person name="Albersmeier A."/>
            <person name="Kalinowski J."/>
            <person name="Ruckert C."/>
        </authorList>
    </citation>
    <scope>NUCLEOTIDE SEQUENCE</scope>
    <source>
        <strain evidence="11">CGMCC 1.15454</strain>
    </source>
</reference>
<sequence>MIKRGLNAIDDVVSTIALVGVILLTGLNVLLRYIFNSPIAWTMEVALGLFIWFVFIGISSAMKRDGHIGVDFLVKKLPKPLRIVSEFIRAAAVYFVLIYVFIYLGSNLTLSATGKLTPILGMSYQLIDVAVPIGGAITAIHFTKKFILSLRAECRNEGGEA</sequence>
<keyword evidence="12" id="KW-1185">Reference proteome</keyword>
<dbReference type="PANTHER" id="PTHR35011:SF2">
    <property type="entry name" value="2,3-DIKETO-L-GULONATE TRAP TRANSPORTER SMALL PERMEASE PROTEIN YIAM"/>
    <property type="match status" value="1"/>
</dbReference>
<name>A0A9W5U091_9BACI</name>
<evidence type="ECO:0000256" key="1">
    <source>
        <dbReference type="ARBA" id="ARBA00004429"/>
    </source>
</evidence>
<keyword evidence="4" id="KW-0997">Cell inner membrane</keyword>
<dbReference type="GO" id="GO:0022857">
    <property type="term" value="F:transmembrane transporter activity"/>
    <property type="evidence" value="ECO:0007669"/>
    <property type="project" value="TreeGrafter"/>
</dbReference>
<evidence type="ECO:0000256" key="3">
    <source>
        <dbReference type="ARBA" id="ARBA00022475"/>
    </source>
</evidence>
<evidence type="ECO:0000313" key="12">
    <source>
        <dbReference type="Proteomes" id="UP000621492"/>
    </source>
</evidence>
<feature type="transmembrane region" description="Helical" evidence="9">
    <location>
        <begin position="83"/>
        <end position="104"/>
    </location>
</feature>
<evidence type="ECO:0000256" key="2">
    <source>
        <dbReference type="ARBA" id="ARBA00022448"/>
    </source>
</evidence>
<keyword evidence="5 9" id="KW-0812">Transmembrane</keyword>
<dbReference type="EMBL" id="BMJD01000033">
    <property type="protein sequence ID" value="GGB53130.1"/>
    <property type="molecule type" value="Genomic_DNA"/>
</dbReference>
<evidence type="ECO:0000256" key="8">
    <source>
        <dbReference type="ARBA" id="ARBA00038436"/>
    </source>
</evidence>